<comment type="caution">
    <text evidence="1">The sequence shown here is derived from an EMBL/GenBank/DDBJ whole genome shotgun (WGS) entry which is preliminary data.</text>
</comment>
<name>A0ABM8RKM6_9BURK</name>
<reference evidence="1 2" key="1">
    <citation type="submission" date="2021-02" db="EMBL/GenBank/DDBJ databases">
        <authorList>
            <person name="Vanwijnsberghe S."/>
        </authorList>
    </citation>
    <scope>NUCLEOTIDE SEQUENCE [LARGE SCALE GENOMIC DNA]</scope>
    <source>
        <strain evidence="1 2">LMG 31837</strain>
    </source>
</reference>
<dbReference type="Proteomes" id="UP000672526">
    <property type="component" value="Unassembled WGS sequence"/>
</dbReference>
<dbReference type="EMBL" id="CAJNBK010000008">
    <property type="protein sequence ID" value="CAE6758252.1"/>
    <property type="molecule type" value="Genomic_DNA"/>
</dbReference>
<organism evidence="1 2">
    <name type="scientific">Paraburkholderia haematera</name>
    <dbReference type="NCBI Taxonomy" id="2793077"/>
    <lineage>
        <taxon>Bacteria</taxon>
        <taxon>Pseudomonadati</taxon>
        <taxon>Pseudomonadota</taxon>
        <taxon>Betaproteobacteria</taxon>
        <taxon>Burkholderiales</taxon>
        <taxon>Burkholderiaceae</taxon>
        <taxon>Paraburkholderia</taxon>
    </lineage>
</organism>
<protein>
    <recommendedName>
        <fullName evidence="3">Transposase</fullName>
    </recommendedName>
</protein>
<accession>A0ABM8RKM6</accession>
<evidence type="ECO:0008006" key="3">
    <source>
        <dbReference type="Google" id="ProtNLM"/>
    </source>
</evidence>
<sequence>MDPELRGFVLYTNMRSYTEQLDTIIGAWPKPCQAKRVPDQGIRAGGRPFCNRCAKDLKIGTLVPAGVP</sequence>
<keyword evidence="2" id="KW-1185">Reference proteome</keyword>
<proteinExistence type="predicted"/>
<evidence type="ECO:0000313" key="1">
    <source>
        <dbReference type="EMBL" id="CAE6758252.1"/>
    </source>
</evidence>
<gene>
    <name evidence="1" type="ORF">R69888_03283</name>
</gene>
<evidence type="ECO:0000313" key="2">
    <source>
        <dbReference type="Proteomes" id="UP000672526"/>
    </source>
</evidence>